<organism evidence="1 2">
    <name type="scientific">Streptomyces lacrimifluminis</name>
    <dbReference type="NCBI Taxonomy" id="1500077"/>
    <lineage>
        <taxon>Bacteria</taxon>
        <taxon>Bacillati</taxon>
        <taxon>Actinomycetota</taxon>
        <taxon>Actinomycetes</taxon>
        <taxon>Kitasatosporales</taxon>
        <taxon>Streptomycetaceae</taxon>
        <taxon>Streptomyces</taxon>
    </lineage>
</organism>
<dbReference type="Proteomes" id="UP000625682">
    <property type="component" value="Unassembled WGS sequence"/>
</dbReference>
<name>A0A917NL70_9ACTN</name>
<accession>A0A917NL70</accession>
<comment type="caution">
    <text evidence="1">The sequence shown here is derived from an EMBL/GenBank/DDBJ whole genome shotgun (WGS) entry which is preliminary data.</text>
</comment>
<protein>
    <recommendedName>
        <fullName evidence="3">Peptidase S1 domain-containing protein</fullName>
    </recommendedName>
</protein>
<gene>
    <name evidence="1" type="ORF">GCM10012282_02080</name>
</gene>
<dbReference type="EMBL" id="BMMU01000001">
    <property type="protein sequence ID" value="GGJ09108.1"/>
    <property type="molecule type" value="Genomic_DNA"/>
</dbReference>
<dbReference type="AlphaFoldDB" id="A0A917NL70"/>
<dbReference type="SUPFAM" id="SSF50494">
    <property type="entry name" value="Trypsin-like serine proteases"/>
    <property type="match status" value="1"/>
</dbReference>
<proteinExistence type="predicted"/>
<evidence type="ECO:0000313" key="1">
    <source>
        <dbReference type="EMBL" id="GGJ09108.1"/>
    </source>
</evidence>
<reference evidence="1" key="2">
    <citation type="submission" date="2020-09" db="EMBL/GenBank/DDBJ databases">
        <authorList>
            <person name="Sun Q."/>
            <person name="Zhou Y."/>
        </authorList>
    </citation>
    <scope>NUCLEOTIDE SEQUENCE</scope>
    <source>
        <strain evidence="1">CGMCC 4.7272</strain>
    </source>
</reference>
<evidence type="ECO:0008006" key="3">
    <source>
        <dbReference type="Google" id="ProtNLM"/>
    </source>
</evidence>
<dbReference type="InterPro" id="IPR009003">
    <property type="entry name" value="Peptidase_S1_PA"/>
</dbReference>
<sequence>MDRGGRNDPCWCDGKFTTPGDSGAPVYVEGQYGDAWIAGIHNGSAWIDGKDRMVNTRAWSILEQTNSNLVFGDS</sequence>
<reference evidence="1" key="1">
    <citation type="journal article" date="2014" name="Int. J. Syst. Evol. Microbiol.">
        <title>Complete genome sequence of Corynebacterium casei LMG S-19264T (=DSM 44701T), isolated from a smear-ripened cheese.</title>
        <authorList>
            <consortium name="US DOE Joint Genome Institute (JGI-PGF)"/>
            <person name="Walter F."/>
            <person name="Albersmeier A."/>
            <person name="Kalinowski J."/>
            <person name="Ruckert C."/>
        </authorList>
    </citation>
    <scope>NUCLEOTIDE SEQUENCE</scope>
    <source>
        <strain evidence="1">CGMCC 4.7272</strain>
    </source>
</reference>
<evidence type="ECO:0000313" key="2">
    <source>
        <dbReference type="Proteomes" id="UP000625682"/>
    </source>
</evidence>
<keyword evidence="2" id="KW-1185">Reference proteome</keyword>